<dbReference type="VEuPathDB" id="TrichDB:TVAGG3_0090090"/>
<reference evidence="1" key="1">
    <citation type="submission" date="2006-10" db="EMBL/GenBank/DDBJ databases">
        <authorList>
            <person name="Amadeo P."/>
            <person name="Zhao Q."/>
            <person name="Wortman J."/>
            <person name="Fraser-Liggett C."/>
            <person name="Carlton J."/>
        </authorList>
    </citation>
    <scope>NUCLEOTIDE SEQUENCE</scope>
    <source>
        <strain evidence="1">G3</strain>
    </source>
</reference>
<dbReference type="InParanoid" id="A2EFF2"/>
<evidence type="ECO:0000313" key="1">
    <source>
        <dbReference type="EMBL" id="EAY08649.1"/>
    </source>
</evidence>
<dbReference type="EMBL" id="DS113374">
    <property type="protein sequence ID" value="EAY08649.1"/>
    <property type="molecule type" value="Genomic_DNA"/>
</dbReference>
<keyword evidence="2" id="KW-1185">Reference proteome</keyword>
<dbReference type="KEGG" id="tva:4766553"/>
<dbReference type="VEuPathDB" id="TrichDB:TVAG_240100"/>
<protein>
    <submittedName>
        <fullName evidence="1">Uncharacterized protein</fullName>
    </submittedName>
</protein>
<evidence type="ECO:0000313" key="2">
    <source>
        <dbReference type="Proteomes" id="UP000001542"/>
    </source>
</evidence>
<dbReference type="Proteomes" id="UP000001542">
    <property type="component" value="Unassembled WGS sequence"/>
</dbReference>
<gene>
    <name evidence="1" type="ORF">TVAG_240100</name>
</gene>
<proteinExistence type="predicted"/>
<reference evidence="1" key="2">
    <citation type="journal article" date="2007" name="Science">
        <title>Draft genome sequence of the sexually transmitted pathogen Trichomonas vaginalis.</title>
        <authorList>
            <person name="Carlton J.M."/>
            <person name="Hirt R.P."/>
            <person name="Silva J.C."/>
            <person name="Delcher A.L."/>
            <person name="Schatz M."/>
            <person name="Zhao Q."/>
            <person name="Wortman J.R."/>
            <person name="Bidwell S.L."/>
            <person name="Alsmark U.C.M."/>
            <person name="Besteiro S."/>
            <person name="Sicheritz-Ponten T."/>
            <person name="Noel C.J."/>
            <person name="Dacks J.B."/>
            <person name="Foster P.G."/>
            <person name="Simillion C."/>
            <person name="Van de Peer Y."/>
            <person name="Miranda-Saavedra D."/>
            <person name="Barton G.J."/>
            <person name="Westrop G.D."/>
            <person name="Mueller S."/>
            <person name="Dessi D."/>
            <person name="Fiori P.L."/>
            <person name="Ren Q."/>
            <person name="Paulsen I."/>
            <person name="Zhang H."/>
            <person name="Bastida-Corcuera F.D."/>
            <person name="Simoes-Barbosa A."/>
            <person name="Brown M.T."/>
            <person name="Hayes R.D."/>
            <person name="Mukherjee M."/>
            <person name="Okumura C.Y."/>
            <person name="Schneider R."/>
            <person name="Smith A.J."/>
            <person name="Vanacova S."/>
            <person name="Villalvazo M."/>
            <person name="Haas B.J."/>
            <person name="Pertea M."/>
            <person name="Feldblyum T.V."/>
            <person name="Utterback T.R."/>
            <person name="Shu C.L."/>
            <person name="Osoegawa K."/>
            <person name="de Jong P.J."/>
            <person name="Hrdy I."/>
            <person name="Horvathova L."/>
            <person name="Zubacova Z."/>
            <person name="Dolezal P."/>
            <person name="Malik S.B."/>
            <person name="Logsdon J.M. Jr."/>
            <person name="Henze K."/>
            <person name="Gupta A."/>
            <person name="Wang C.C."/>
            <person name="Dunne R.L."/>
            <person name="Upcroft J.A."/>
            <person name="Upcroft P."/>
            <person name="White O."/>
            <person name="Salzberg S.L."/>
            <person name="Tang P."/>
            <person name="Chiu C.-H."/>
            <person name="Lee Y.-S."/>
            <person name="Embley T.M."/>
            <person name="Coombs G.H."/>
            <person name="Mottram J.C."/>
            <person name="Tachezy J."/>
            <person name="Fraser-Liggett C.M."/>
            <person name="Johnson P.J."/>
        </authorList>
    </citation>
    <scope>NUCLEOTIDE SEQUENCE [LARGE SCALE GENOMIC DNA]</scope>
    <source>
        <strain evidence="1">G3</strain>
    </source>
</reference>
<name>A2EFF2_TRIV3</name>
<dbReference type="AlphaFoldDB" id="A2EFF2"/>
<accession>A2EFF2</accession>
<organism evidence="1 2">
    <name type="scientific">Trichomonas vaginalis (strain ATCC PRA-98 / G3)</name>
    <dbReference type="NCBI Taxonomy" id="412133"/>
    <lineage>
        <taxon>Eukaryota</taxon>
        <taxon>Metamonada</taxon>
        <taxon>Parabasalia</taxon>
        <taxon>Trichomonadida</taxon>
        <taxon>Trichomonadidae</taxon>
        <taxon>Trichomonas</taxon>
    </lineage>
</organism>
<sequence length="402" mass="45294">MDPFVIQKVYCSILCSLTTLKLEEPLKVSMAPQTGQFCVRTDLVTRSFYIGEMIHFNVWVTNTGSVSISNVTVTYNGETANAKVPLKPGRMECIKCVLEAEESMETIEIITSCSIADNGYEAFKTIRVPIKVAPCVLAVSLLPVQISVEAGTDITKIIFLAMSIINKSRKVMNADLSFDDNADLVDNPIFLSAKPQTHVITPGTTITCLLPVSRQKLRDLKKIATPAEIVATNAYYEELYGRRLTSQERKEVTRLADIVCYIKDHTHTQWTTIDGRTGHVVLKFMPDQEILNELDEIRTTPTYSFIADGEECKMIEKDKPLNLRIDFGNMKVMKCTLDIDNFVDVKYGILWDGELTKYLDSSIYDFKLCFTKVGDFKFTVKYKSEGRVNGELIIFAHVIIPE</sequence>
<dbReference type="RefSeq" id="XP_001320872.1">
    <property type="nucleotide sequence ID" value="XM_001320837.1"/>
</dbReference>